<comment type="caution">
    <text evidence="6">The sequence shown here is derived from an EMBL/GenBank/DDBJ whole genome shotgun (WGS) entry which is preliminary data.</text>
</comment>
<dbReference type="Gene3D" id="1.25.10.10">
    <property type="entry name" value="Leucine-rich Repeat Variant"/>
    <property type="match status" value="2"/>
</dbReference>
<protein>
    <recommendedName>
        <fullName evidence="2">RING-type E3 ubiquitin transferase</fullName>
        <ecNumber evidence="2">2.3.2.27</ecNumber>
    </recommendedName>
</protein>
<dbReference type="Gene3D" id="3.40.50.150">
    <property type="entry name" value="Vaccinia Virus protein VP39"/>
    <property type="match status" value="1"/>
</dbReference>
<feature type="compositionally biased region" description="Basic and acidic residues" evidence="4">
    <location>
        <begin position="873"/>
        <end position="883"/>
    </location>
</feature>
<evidence type="ECO:0000256" key="2">
    <source>
        <dbReference type="ARBA" id="ARBA00012483"/>
    </source>
</evidence>
<dbReference type="InterPro" id="IPR013083">
    <property type="entry name" value="Znf_RING/FYVE/PHD"/>
</dbReference>
<dbReference type="InterPro" id="IPR016024">
    <property type="entry name" value="ARM-type_fold"/>
</dbReference>
<organism evidence="6 7">
    <name type="scientific">Chrysochromulina tobinii</name>
    <dbReference type="NCBI Taxonomy" id="1460289"/>
    <lineage>
        <taxon>Eukaryota</taxon>
        <taxon>Haptista</taxon>
        <taxon>Haptophyta</taxon>
        <taxon>Prymnesiophyceae</taxon>
        <taxon>Prymnesiales</taxon>
        <taxon>Chrysochromulinaceae</taxon>
        <taxon>Chrysochromulina</taxon>
    </lineage>
</organism>
<evidence type="ECO:0000256" key="3">
    <source>
        <dbReference type="PROSITE-ProRule" id="PRU00259"/>
    </source>
</evidence>
<proteinExistence type="predicted"/>
<feature type="compositionally biased region" description="Acidic residues" evidence="4">
    <location>
        <begin position="884"/>
        <end position="894"/>
    </location>
</feature>
<dbReference type="EC" id="2.3.2.27" evidence="2"/>
<reference evidence="7" key="1">
    <citation type="journal article" date="2015" name="PLoS Genet.">
        <title>Genome Sequence and Transcriptome Analyses of Chrysochromulina tobin: Metabolic Tools for Enhanced Algal Fitness in the Prominent Order Prymnesiales (Haptophyceae).</title>
        <authorList>
            <person name="Hovde B.T."/>
            <person name="Deodato C.R."/>
            <person name="Hunsperger H.M."/>
            <person name="Ryken S.A."/>
            <person name="Yost W."/>
            <person name="Jha R.K."/>
            <person name="Patterson J."/>
            <person name="Monnat R.J. Jr."/>
            <person name="Barlow S.B."/>
            <person name="Starkenburg S.R."/>
            <person name="Cattolico R.A."/>
        </authorList>
    </citation>
    <scope>NUCLEOTIDE SEQUENCE</scope>
    <source>
        <strain evidence="7">CCMP291</strain>
    </source>
</reference>
<gene>
    <name evidence="6" type="ORF">Ctob_015526</name>
</gene>
<dbReference type="InterPro" id="IPR000225">
    <property type="entry name" value="Armadillo"/>
</dbReference>
<dbReference type="InterPro" id="IPR000241">
    <property type="entry name" value="RlmKL-like_Mtase"/>
</dbReference>
<evidence type="ECO:0000313" key="6">
    <source>
        <dbReference type="EMBL" id="KOO34431.1"/>
    </source>
</evidence>
<accession>A0A0M0K6D5</accession>
<dbReference type="Proteomes" id="UP000037460">
    <property type="component" value="Unassembled WGS sequence"/>
</dbReference>
<dbReference type="InterPro" id="IPR003613">
    <property type="entry name" value="Ubox_domain"/>
</dbReference>
<evidence type="ECO:0000313" key="7">
    <source>
        <dbReference type="Proteomes" id="UP000037460"/>
    </source>
</evidence>
<feature type="repeat" description="ARM" evidence="3">
    <location>
        <begin position="643"/>
        <end position="686"/>
    </location>
</feature>
<dbReference type="Pfam" id="PF00514">
    <property type="entry name" value="Arm"/>
    <property type="match status" value="3"/>
</dbReference>
<dbReference type="Pfam" id="PF04564">
    <property type="entry name" value="U-box"/>
    <property type="match status" value="1"/>
</dbReference>
<dbReference type="GO" id="GO:0016567">
    <property type="term" value="P:protein ubiquitination"/>
    <property type="evidence" value="ECO:0007669"/>
    <property type="project" value="InterPro"/>
</dbReference>
<evidence type="ECO:0000256" key="4">
    <source>
        <dbReference type="SAM" id="MobiDB-lite"/>
    </source>
</evidence>
<dbReference type="SUPFAM" id="SSF57850">
    <property type="entry name" value="RING/U-box"/>
    <property type="match status" value="1"/>
</dbReference>
<evidence type="ECO:0000256" key="1">
    <source>
        <dbReference type="ARBA" id="ARBA00000900"/>
    </source>
</evidence>
<dbReference type="SUPFAM" id="SSF48371">
    <property type="entry name" value="ARM repeat"/>
    <property type="match status" value="1"/>
</dbReference>
<feature type="region of interest" description="Disordered" evidence="4">
    <location>
        <begin position="310"/>
        <end position="380"/>
    </location>
</feature>
<feature type="region of interest" description="Disordered" evidence="4">
    <location>
        <begin position="873"/>
        <end position="917"/>
    </location>
</feature>
<dbReference type="PANTHER" id="PTHR23315:SF7">
    <property type="entry name" value="U-BOX DOMAIN-CONTAINING PROTEIN 4"/>
    <property type="match status" value="1"/>
</dbReference>
<feature type="repeat" description="ARM" evidence="3">
    <location>
        <begin position="601"/>
        <end position="644"/>
    </location>
</feature>
<dbReference type="PANTHER" id="PTHR23315">
    <property type="entry name" value="U BOX DOMAIN-CONTAINING"/>
    <property type="match status" value="1"/>
</dbReference>
<sequence length="917" mass="96706">MDAADAVAIAVVVPADGGAYDHAQPRLRPSACHGLLLAASLQRCELLLDPMCGVGSIPAEALRRFGASFVLGGDSCAHAVKDAARCVRTSGLDTAHWDVRQLPLRSGVADRLVVDMPWGNRGKGTLNQATLHAALVEIGRVLTEGGTAVLLLLRAAAARISRLDCRPLRLLDVHLSKVGIGEVLIVRPHTAKYLPLETLRAYYAKEPLTVLWETCEWLAVLKPSSSVGVLHGSRSLANSIIGLQCERQRARQQHEMGHEAVAFGPAAMPKDTTPEAPAAVPQPACTACIRSQPALVAEPATELATCALAEGAPPDETDETDGRAEEAPPDETDETDGHAEEAPPDETDETDGRAEEAPPDETDETDGRAEEAPPWSVGYDGDARVGGAWLVAKTPRAALALLLQPSMVQLEWRAVFRGAPAVGTMELWGLTAVQLVRTGRSVRFVQMTEASFRTSGPEMSVWRSAAAAAGHPVIGDSADCCDPHSKSACLWVCDVHIERSADSSSGVSVPGALPPARFDRLFEREEQVADQAARGVLKPEYLRSLLKLRPCTRHPRGGRHPAARGVVHAEAESKAAENAAGALWNIAGDNRTNQDAIREAGAIPPLVALLHAGAESKAAKNAAGALGNLAINPTSLDAIREAGAISPLVALLHAGAESKAAKIAAGALRNIAGDNRTNQDAIREAGAIPPLVALLHAGAESKAAKNAADALWILARDNRTNQDGIREAGAIPPLSVGLNVPLPADFTCPITYDKMKDPVVASDGHSYERSAIEEILRGPHPLSPLTRATLGTTLVPNLNLRRRIEDHEAELDRMAEQMAARLATAVAEAESAANVKEAAAKAKEAAAEAKEAAANAKEAAASAEIEALRKQLADAKKRVRTEDDHTEEPWEEQDPPAPKRRAPSSRRSTGSGAGGSA</sequence>
<dbReference type="InterPro" id="IPR029063">
    <property type="entry name" value="SAM-dependent_MTases_sf"/>
</dbReference>
<dbReference type="PROSITE" id="PS51698">
    <property type="entry name" value="U_BOX"/>
    <property type="match status" value="1"/>
</dbReference>
<dbReference type="AlphaFoldDB" id="A0A0M0K6D5"/>
<dbReference type="GO" id="GO:0043527">
    <property type="term" value="C:tRNA methyltransferase complex"/>
    <property type="evidence" value="ECO:0007669"/>
    <property type="project" value="UniProtKB-ARBA"/>
</dbReference>
<keyword evidence="7" id="KW-1185">Reference proteome</keyword>
<dbReference type="CDD" id="cd16655">
    <property type="entry name" value="RING-Ubox_WDSUB1-like"/>
    <property type="match status" value="1"/>
</dbReference>
<dbReference type="GO" id="GO:0061630">
    <property type="term" value="F:ubiquitin protein ligase activity"/>
    <property type="evidence" value="ECO:0007669"/>
    <property type="project" value="UniProtKB-EC"/>
</dbReference>
<feature type="domain" description="U-box" evidence="5">
    <location>
        <begin position="741"/>
        <end position="814"/>
    </location>
</feature>
<evidence type="ECO:0000259" key="5">
    <source>
        <dbReference type="PROSITE" id="PS51698"/>
    </source>
</evidence>
<name>A0A0M0K6D5_9EUKA</name>
<dbReference type="SUPFAM" id="SSF53335">
    <property type="entry name" value="S-adenosyl-L-methionine-dependent methyltransferases"/>
    <property type="match status" value="1"/>
</dbReference>
<comment type="catalytic activity">
    <reaction evidence="1">
        <text>S-ubiquitinyl-[E2 ubiquitin-conjugating enzyme]-L-cysteine + [acceptor protein]-L-lysine = [E2 ubiquitin-conjugating enzyme]-L-cysteine + N(6)-ubiquitinyl-[acceptor protein]-L-lysine.</text>
        <dbReference type="EC" id="2.3.2.27"/>
    </reaction>
</comment>
<dbReference type="OrthoDB" id="47730at2759"/>
<dbReference type="SMART" id="SM00185">
    <property type="entry name" value="ARM"/>
    <property type="match status" value="4"/>
</dbReference>
<dbReference type="Pfam" id="PF01170">
    <property type="entry name" value="UPF0020"/>
    <property type="match status" value="1"/>
</dbReference>
<dbReference type="SMART" id="SM00504">
    <property type="entry name" value="Ubox"/>
    <property type="match status" value="1"/>
</dbReference>
<dbReference type="Gene3D" id="3.30.40.10">
    <property type="entry name" value="Zinc/RING finger domain, C3HC4 (zinc finger)"/>
    <property type="match status" value="1"/>
</dbReference>
<dbReference type="InterPro" id="IPR011989">
    <property type="entry name" value="ARM-like"/>
</dbReference>
<feature type="repeat" description="ARM" evidence="3">
    <location>
        <begin position="686"/>
        <end position="729"/>
    </location>
</feature>
<dbReference type="PROSITE" id="PS50176">
    <property type="entry name" value="ARM_REPEAT"/>
    <property type="match status" value="3"/>
</dbReference>
<dbReference type="EMBL" id="JWZX01001223">
    <property type="protein sequence ID" value="KOO34431.1"/>
    <property type="molecule type" value="Genomic_DNA"/>
</dbReference>